<feature type="transmembrane region" description="Helical" evidence="7">
    <location>
        <begin position="65"/>
        <end position="85"/>
    </location>
</feature>
<evidence type="ECO:0000256" key="6">
    <source>
        <dbReference type="ARBA" id="ARBA00023136"/>
    </source>
</evidence>
<dbReference type="AlphaFoldDB" id="A0A133VQX0"/>
<evidence type="ECO:0000313" key="10">
    <source>
        <dbReference type="Proteomes" id="UP000070175"/>
    </source>
</evidence>
<dbReference type="GO" id="GO:0006882">
    <property type="term" value="P:intracellular zinc ion homeostasis"/>
    <property type="evidence" value="ECO:0007669"/>
    <property type="project" value="TreeGrafter"/>
</dbReference>
<keyword evidence="5 7" id="KW-1133">Transmembrane helix</keyword>
<evidence type="ECO:0000256" key="2">
    <source>
        <dbReference type="ARBA" id="ARBA00008873"/>
    </source>
</evidence>
<name>A0A133VQX0_9EURY</name>
<dbReference type="EMBL" id="LHYJ01000002">
    <property type="protein sequence ID" value="KXB08807.1"/>
    <property type="molecule type" value="Genomic_DNA"/>
</dbReference>
<evidence type="ECO:0000256" key="4">
    <source>
        <dbReference type="ARBA" id="ARBA00022833"/>
    </source>
</evidence>
<evidence type="ECO:0000256" key="1">
    <source>
        <dbReference type="ARBA" id="ARBA00004141"/>
    </source>
</evidence>
<evidence type="ECO:0000259" key="8">
    <source>
        <dbReference type="Pfam" id="PF01545"/>
    </source>
</evidence>
<dbReference type="PANTHER" id="PTHR45820:SF4">
    <property type="entry name" value="ZINC TRANSPORTER 63C, ISOFORM F"/>
    <property type="match status" value="1"/>
</dbReference>
<evidence type="ECO:0000256" key="7">
    <source>
        <dbReference type="SAM" id="Phobius"/>
    </source>
</evidence>
<dbReference type="Pfam" id="PF01545">
    <property type="entry name" value="Cation_efflux"/>
    <property type="match status" value="1"/>
</dbReference>
<evidence type="ECO:0000256" key="5">
    <source>
        <dbReference type="ARBA" id="ARBA00022989"/>
    </source>
</evidence>
<comment type="similarity">
    <text evidence="2">Belongs to the cation diffusion facilitator (CDF) transporter (TC 2.A.4) family. SLC30A subfamily.</text>
</comment>
<reference evidence="9 10" key="1">
    <citation type="journal article" date="2016" name="Sci. Rep.">
        <title>Metabolic traits of an uncultured archaeal lineage -MSBL1- from brine pools of the Red Sea.</title>
        <authorList>
            <person name="Mwirichia R."/>
            <person name="Alam I."/>
            <person name="Rashid M."/>
            <person name="Vinu M."/>
            <person name="Ba-Alawi W."/>
            <person name="Anthony Kamau A."/>
            <person name="Kamanda Ngugi D."/>
            <person name="Goker M."/>
            <person name="Klenk H.P."/>
            <person name="Bajic V."/>
            <person name="Stingl U."/>
        </authorList>
    </citation>
    <scope>NUCLEOTIDE SEQUENCE [LARGE SCALE GENOMIC DNA]</scope>
    <source>
        <strain evidence="9">SCGC-AAA382N08</strain>
    </source>
</reference>
<gene>
    <name evidence="9" type="ORF">AKJ56_00295</name>
</gene>
<dbReference type="InterPro" id="IPR058533">
    <property type="entry name" value="Cation_efflux_TM"/>
</dbReference>
<dbReference type="SUPFAM" id="SSF161111">
    <property type="entry name" value="Cation efflux protein transmembrane domain-like"/>
    <property type="match status" value="1"/>
</dbReference>
<organism evidence="9 10">
    <name type="scientific">candidate division MSBL1 archaeon SCGC-AAA382N08</name>
    <dbReference type="NCBI Taxonomy" id="1698285"/>
    <lineage>
        <taxon>Archaea</taxon>
        <taxon>Methanobacteriati</taxon>
        <taxon>Methanobacteriota</taxon>
        <taxon>candidate division MSBL1</taxon>
    </lineage>
</organism>
<comment type="subcellular location">
    <subcellularLocation>
        <location evidence="1">Membrane</location>
        <topology evidence="1">Multi-pass membrane protein</topology>
    </subcellularLocation>
</comment>
<sequence>MLALILGYVGASISERGPTEKHTFRYRRAEIITSVINASTLFVIGIYIIFEAFKRFQNLSQVDPFWMVIVAGIVLSGNIGSIFLLRREEKVL</sequence>
<keyword evidence="6 7" id="KW-0472">Membrane</keyword>
<keyword evidence="10" id="KW-1185">Reference proteome</keyword>
<feature type="transmembrane region" description="Helical" evidence="7">
    <location>
        <begin position="31"/>
        <end position="53"/>
    </location>
</feature>
<proteinExistence type="inferred from homology"/>
<accession>A0A133VQX0</accession>
<dbReference type="Proteomes" id="UP000070175">
    <property type="component" value="Unassembled WGS sequence"/>
</dbReference>
<dbReference type="GO" id="GO:0005385">
    <property type="term" value="F:zinc ion transmembrane transporter activity"/>
    <property type="evidence" value="ECO:0007669"/>
    <property type="project" value="TreeGrafter"/>
</dbReference>
<dbReference type="InterPro" id="IPR027469">
    <property type="entry name" value="Cation_efflux_TMD_sf"/>
</dbReference>
<dbReference type="PANTHER" id="PTHR45820">
    <property type="entry name" value="FI23527P1"/>
    <property type="match status" value="1"/>
</dbReference>
<keyword evidence="3 7" id="KW-0812">Transmembrane</keyword>
<protein>
    <recommendedName>
        <fullName evidence="8">Cation efflux protein transmembrane domain-containing protein</fullName>
    </recommendedName>
</protein>
<dbReference type="Gene3D" id="1.20.1510.10">
    <property type="entry name" value="Cation efflux protein transmembrane domain"/>
    <property type="match status" value="1"/>
</dbReference>
<evidence type="ECO:0000256" key="3">
    <source>
        <dbReference type="ARBA" id="ARBA00022692"/>
    </source>
</evidence>
<comment type="caution">
    <text evidence="9">The sequence shown here is derived from an EMBL/GenBank/DDBJ whole genome shotgun (WGS) entry which is preliminary data.</text>
</comment>
<dbReference type="GO" id="GO:0016020">
    <property type="term" value="C:membrane"/>
    <property type="evidence" value="ECO:0007669"/>
    <property type="project" value="UniProtKB-SubCell"/>
</dbReference>
<keyword evidence="4" id="KW-0862">Zinc</keyword>
<feature type="domain" description="Cation efflux protein transmembrane" evidence="8">
    <location>
        <begin position="2"/>
        <end position="89"/>
    </location>
</feature>
<evidence type="ECO:0000313" key="9">
    <source>
        <dbReference type="EMBL" id="KXB08807.1"/>
    </source>
</evidence>